<proteinExistence type="predicted"/>
<evidence type="ECO:0000256" key="1">
    <source>
        <dbReference type="SAM" id="MobiDB-lite"/>
    </source>
</evidence>
<feature type="compositionally biased region" description="Polar residues" evidence="1">
    <location>
        <begin position="37"/>
        <end position="50"/>
    </location>
</feature>
<protein>
    <submittedName>
        <fullName evidence="4">Molybdenum cofactor biosynthesis protein F</fullName>
    </submittedName>
</protein>
<dbReference type="InterPro" id="IPR012674">
    <property type="entry name" value="Calycin"/>
</dbReference>
<dbReference type="OrthoDB" id="8537304at2"/>
<evidence type="ECO:0000259" key="2">
    <source>
        <dbReference type="Pfam" id="PF10703"/>
    </source>
</evidence>
<evidence type="ECO:0000259" key="3">
    <source>
        <dbReference type="Pfam" id="PF17409"/>
    </source>
</evidence>
<keyword evidence="5" id="KW-1185">Reference proteome</keyword>
<dbReference type="InterPro" id="IPR024724">
    <property type="entry name" value="MoaF_N"/>
</dbReference>
<name>A0A4R1Y7V9_ACICA</name>
<dbReference type="EMBL" id="SLVJ01000005">
    <property type="protein sequence ID" value="TCM68393.1"/>
    <property type="molecule type" value="Genomic_DNA"/>
</dbReference>
<evidence type="ECO:0000313" key="4">
    <source>
        <dbReference type="EMBL" id="TCM68393.1"/>
    </source>
</evidence>
<reference evidence="4 5" key="1">
    <citation type="submission" date="2019-03" db="EMBL/GenBank/DDBJ databases">
        <title>Genomic analyses of the natural microbiome of Caenorhabditis elegans.</title>
        <authorList>
            <person name="Samuel B."/>
        </authorList>
    </citation>
    <scope>NUCLEOTIDE SEQUENCE [LARGE SCALE GENOMIC DNA]</scope>
    <source>
        <strain evidence="4 5">JUb89</strain>
    </source>
</reference>
<dbReference type="Proteomes" id="UP000294963">
    <property type="component" value="Unassembled WGS sequence"/>
</dbReference>
<dbReference type="Pfam" id="PF10703">
    <property type="entry name" value="MoaF"/>
    <property type="match status" value="1"/>
</dbReference>
<organism evidence="4 5">
    <name type="scientific">Acinetobacter calcoaceticus</name>
    <dbReference type="NCBI Taxonomy" id="471"/>
    <lineage>
        <taxon>Bacteria</taxon>
        <taxon>Pseudomonadati</taxon>
        <taxon>Pseudomonadota</taxon>
        <taxon>Gammaproteobacteria</taxon>
        <taxon>Moraxellales</taxon>
        <taxon>Moraxellaceae</taxon>
        <taxon>Acinetobacter</taxon>
        <taxon>Acinetobacter calcoaceticus/baumannii complex</taxon>
    </lineage>
</organism>
<gene>
    <name evidence="4" type="ORF">EC844_10596</name>
</gene>
<feature type="domain" description="Molybdenum cofactor biosynthesis protein F N-terminal" evidence="2">
    <location>
        <begin position="76"/>
        <end position="189"/>
    </location>
</feature>
<feature type="compositionally biased region" description="Basic residues" evidence="1">
    <location>
        <begin position="25"/>
        <end position="35"/>
    </location>
</feature>
<evidence type="ECO:0000313" key="5">
    <source>
        <dbReference type="Proteomes" id="UP000294963"/>
    </source>
</evidence>
<feature type="domain" description="MoaF C-terminal" evidence="3">
    <location>
        <begin position="231"/>
        <end position="339"/>
    </location>
</feature>
<dbReference type="InterPro" id="IPR035348">
    <property type="entry name" value="MoaF_C"/>
</dbReference>
<feature type="region of interest" description="Disordered" evidence="1">
    <location>
        <begin position="1"/>
        <end position="50"/>
    </location>
</feature>
<sequence length="342" mass="38967">MQEHKQQKHNGKNPPTQHDSTQPSHSKKNHAKKQASHTDQPKATQNGEQQHLSNNHEQPHVLYGSLADAALNNPQQYVTVSKLSQGFSEFALAPTTEWIGQSIRLHTQKGLDIEIHCLDRCSCAVELIDSNQQHYSFSTQINILMIREHLFFLDLIIPAHVLPIAQAVSLSVVFNTLKSIATIVWGELPTPSEYELSTFYRASKNLPISAVKVEFLHASLNKDWQDAQAQHAETDHLIGHRIKFRYSENDLYQHRYLNHNFYTWECLKGIEAGLCETDRCFYFAVGEQMYLFVWIEKIIPTLGAVILDLNAKRSHGKIFGYAGYESGQVCNFMVGSYVEDMD</sequence>
<feature type="compositionally biased region" description="Polar residues" evidence="1">
    <location>
        <begin position="13"/>
        <end position="24"/>
    </location>
</feature>
<comment type="caution">
    <text evidence="4">The sequence shown here is derived from an EMBL/GenBank/DDBJ whole genome shotgun (WGS) entry which is preliminary data.</text>
</comment>
<dbReference type="Pfam" id="PF17409">
    <property type="entry name" value="MoaF_C"/>
    <property type="match status" value="1"/>
</dbReference>
<dbReference type="Gene3D" id="2.40.128.20">
    <property type="match status" value="1"/>
</dbReference>
<feature type="compositionally biased region" description="Basic residues" evidence="1">
    <location>
        <begin position="1"/>
        <end position="11"/>
    </location>
</feature>
<dbReference type="AlphaFoldDB" id="A0A4R1Y7V9"/>
<accession>A0A4R1Y7V9</accession>